<evidence type="ECO:0000259" key="1">
    <source>
        <dbReference type="PROSITE" id="PS51387"/>
    </source>
</evidence>
<proteinExistence type="predicted"/>
<sequence>MKKRIRTVLFIVLATVTLVIAIVGRPIIHISLTAWNDRSEIQPLPPGLIDDASRLNSTPVLVREVPDNPKKAVQVLQELLKVARSTGKKVALAGARHSMGGHTIYADGISLDMSNFKHMALDEKTNVLHVGSGARWADIIPYLNAHGRSVALMQSNNDFSIGGTMSANAHGWQHNSPHECLHRKQLSTYAS</sequence>
<name>A0ABX1P6T0_9CYAN</name>
<evidence type="ECO:0000313" key="3">
    <source>
        <dbReference type="Proteomes" id="UP000718564"/>
    </source>
</evidence>
<dbReference type="InterPro" id="IPR016166">
    <property type="entry name" value="FAD-bd_PCMH"/>
</dbReference>
<dbReference type="InterPro" id="IPR006094">
    <property type="entry name" value="Oxid_FAD_bind_N"/>
</dbReference>
<dbReference type="Gene3D" id="3.30.465.10">
    <property type="match status" value="1"/>
</dbReference>
<protein>
    <recommendedName>
        <fullName evidence="1">FAD-binding PCMH-type domain-containing protein</fullName>
    </recommendedName>
</protein>
<comment type="caution">
    <text evidence="2">The sequence shown here is derived from an EMBL/GenBank/DDBJ whole genome shotgun (WGS) entry which is preliminary data.</text>
</comment>
<evidence type="ECO:0000313" key="2">
    <source>
        <dbReference type="EMBL" id="NMG20095.1"/>
    </source>
</evidence>
<dbReference type="RefSeq" id="WP_169155353.1">
    <property type="nucleotide sequence ID" value="NZ_CAWPJE010000053.1"/>
</dbReference>
<keyword evidence="3" id="KW-1185">Reference proteome</keyword>
<organism evidence="2 3">
    <name type="scientific">Brasilonema bromeliae SPC951</name>
    <dbReference type="NCBI Taxonomy" id="385972"/>
    <lineage>
        <taxon>Bacteria</taxon>
        <taxon>Bacillati</taxon>
        <taxon>Cyanobacteriota</taxon>
        <taxon>Cyanophyceae</taxon>
        <taxon>Nostocales</taxon>
        <taxon>Scytonemataceae</taxon>
        <taxon>Brasilonema</taxon>
        <taxon>Bromeliae group (in: Brasilonema)</taxon>
    </lineage>
</organism>
<feature type="domain" description="FAD-binding PCMH-type" evidence="1">
    <location>
        <begin position="55"/>
        <end position="191"/>
    </location>
</feature>
<dbReference type="InterPro" id="IPR016169">
    <property type="entry name" value="FAD-bd_PCMH_sub2"/>
</dbReference>
<dbReference type="EMBL" id="QMEB01000075">
    <property type="protein sequence ID" value="NMG20095.1"/>
    <property type="molecule type" value="Genomic_DNA"/>
</dbReference>
<dbReference type="Pfam" id="PF01565">
    <property type="entry name" value="FAD_binding_4"/>
    <property type="match status" value="1"/>
</dbReference>
<gene>
    <name evidence="2" type="ORF">DP116_11745</name>
</gene>
<reference evidence="2 3" key="1">
    <citation type="submission" date="2018-06" db="EMBL/GenBank/DDBJ databases">
        <title>Comparative genomics of Brasilonema spp. strains.</title>
        <authorList>
            <person name="Alvarenga D.O."/>
            <person name="Fiore M.F."/>
            <person name="Varani A.M."/>
        </authorList>
    </citation>
    <scope>NUCLEOTIDE SEQUENCE [LARGE SCALE GENOMIC DNA]</scope>
    <source>
        <strain evidence="2 3">SPC951</strain>
    </source>
</reference>
<dbReference type="SUPFAM" id="SSF56176">
    <property type="entry name" value="FAD-binding/transporter-associated domain-like"/>
    <property type="match status" value="1"/>
</dbReference>
<dbReference type="InterPro" id="IPR036318">
    <property type="entry name" value="FAD-bd_PCMH-like_sf"/>
</dbReference>
<accession>A0ABX1P6T0</accession>
<dbReference type="PROSITE" id="PS51387">
    <property type="entry name" value="FAD_PCMH"/>
    <property type="match status" value="1"/>
</dbReference>
<dbReference type="Proteomes" id="UP000718564">
    <property type="component" value="Unassembled WGS sequence"/>
</dbReference>